<proteinExistence type="predicted"/>
<evidence type="ECO:0000313" key="1">
    <source>
        <dbReference type="EMBL" id="GBC97945.1"/>
    </source>
</evidence>
<protein>
    <recommendedName>
        <fullName evidence="3">DUF1844 domain-containing protein</fullName>
    </recommendedName>
</protein>
<evidence type="ECO:0008006" key="3">
    <source>
        <dbReference type="Google" id="ProtNLM"/>
    </source>
</evidence>
<evidence type="ECO:0000313" key="2">
    <source>
        <dbReference type="Proteomes" id="UP000236173"/>
    </source>
</evidence>
<organism evidence="1 2">
    <name type="scientific">Candidatus Fervidibacter japonicus</name>
    <dbReference type="NCBI Taxonomy" id="2035412"/>
    <lineage>
        <taxon>Bacteria</taxon>
        <taxon>Candidatus Fervidibacterota</taxon>
        <taxon>Candidatus Fervidibacter</taxon>
    </lineage>
</organism>
<comment type="caution">
    <text evidence="1">The sequence shown here is derived from an EMBL/GenBank/DDBJ whole genome shotgun (WGS) entry which is preliminary data.</text>
</comment>
<dbReference type="EMBL" id="BEHT01000004">
    <property type="protein sequence ID" value="GBC97945.1"/>
    <property type="molecule type" value="Genomic_DNA"/>
</dbReference>
<accession>A0A2H5X9U6</accession>
<dbReference type="Proteomes" id="UP000236173">
    <property type="component" value="Unassembled WGS sequence"/>
</dbReference>
<reference evidence="2" key="1">
    <citation type="submission" date="2017-09" db="EMBL/GenBank/DDBJ databases">
        <title>Metaegenomics of thermophilic ammonia-oxidizing enrichment culture.</title>
        <authorList>
            <person name="Kato S."/>
            <person name="Suzuki K."/>
        </authorList>
    </citation>
    <scope>NUCLEOTIDE SEQUENCE [LARGE SCALE GENOMIC DNA]</scope>
</reference>
<name>A0A2H5X9U6_9BACT</name>
<gene>
    <name evidence="1" type="ORF">HRbin17_00440</name>
</gene>
<dbReference type="AlphaFoldDB" id="A0A2H5X9U6"/>
<dbReference type="InterPro" id="IPR014995">
    <property type="entry name" value="DUF1844"/>
</dbReference>
<dbReference type="Pfam" id="PF08899">
    <property type="entry name" value="DUF1844"/>
    <property type="match status" value="1"/>
</dbReference>
<sequence>MAEPETRHVNDPAAPSPDTTVPLAALDVPQALMLCISLLAELAWQKLGLHINPATGQVHADLPQARLAIDSIAVLIEMVRAHVSDRDYEALRTQLMNLRLNYAEQARRHSGASGGSP</sequence>